<keyword evidence="2" id="KW-0812">Transmembrane</keyword>
<dbReference type="Pfam" id="PF19955">
    <property type="entry name" value="EAD1"/>
    <property type="match status" value="1"/>
</dbReference>
<dbReference type="Pfam" id="PF07693">
    <property type="entry name" value="KAP_NTPase"/>
    <property type="match status" value="1"/>
</dbReference>
<sequence length="700" mass="80408">MNLSDQQRKKLQDALISAFPSRESLEMMLRAQGVDIGNLQILSNSNYSELVFQLIEHQERIGRLETFVHGVRRLNPGNPKLRAIAQELLTPGSVPNTSFAENTKQPDSSQDSIQNYIYNKGASNDLVGDRDQLGFDCYVKAFADIIESPNTKPPLTIGIFGSWGTGKSFLLDHITTELEQRSQQRKQEKQSQPKKSTNEEQKDSPYPHVHVIKLNAWEYSAAKAIWPGLVRKIMNQLEKELAWGFPGLFWKKFLLNLKREYEDNKSKIILFFAILLGFLVLNLFKLKLDLRLIWGALLALGVTGTFKLVADTISKPLSQWMETVLKGTDYGKQINYMEEIYSDLELLAQRLKNNNGRVLIIIDDLDRCEPLKAVEVLQAINLLLNFKSFIVCLGIDARIITRAIEQFYKNMLGPAKASGYEYLDKIIQIPFRIPESTPDEIELFLSDLLGDSSPSTSTASSSSERTTQATSNSNVQNQGAPVQKNTPVEPPALITFNDKERVAFKRYTRFLQANPRHLKRLVNVYRLVRTLAEYKQEDFITDNPDATICWLVICSQWPYTAYAMLYYFQELLERWEEEKENLKPRIYDEEKVSESSLEYLYQEVLKQLEQSQDAKNKQRKLDHDPDLLRMLLKKGEPLTWEQLYIVNRYTVNFNPAVESTIKSEVPVKVSTDDLSNMPDGFYAFLDILSKRKQPTDTHQT</sequence>
<feature type="transmembrane region" description="Helical" evidence="2">
    <location>
        <begin position="268"/>
        <end position="286"/>
    </location>
</feature>
<protein>
    <recommendedName>
        <fullName evidence="7">KAP NTPase domain-containing protein</fullName>
    </recommendedName>
</protein>
<dbReference type="EMBL" id="QMEB01000273">
    <property type="protein sequence ID" value="NMG22543.1"/>
    <property type="molecule type" value="Genomic_DNA"/>
</dbReference>
<dbReference type="InterPro" id="IPR027417">
    <property type="entry name" value="P-loop_NTPase"/>
</dbReference>
<dbReference type="SUPFAM" id="SSF52540">
    <property type="entry name" value="P-loop containing nucleoside triphosphate hydrolases"/>
    <property type="match status" value="1"/>
</dbReference>
<feature type="domain" description="Effector-associated" evidence="4">
    <location>
        <begin position="1"/>
        <end position="88"/>
    </location>
</feature>
<keyword evidence="6" id="KW-1185">Reference proteome</keyword>
<dbReference type="InterPro" id="IPR045430">
    <property type="entry name" value="EAD1"/>
</dbReference>
<evidence type="ECO:0000259" key="3">
    <source>
        <dbReference type="Pfam" id="PF07693"/>
    </source>
</evidence>
<keyword evidence="2" id="KW-1133">Transmembrane helix</keyword>
<evidence type="ECO:0000313" key="5">
    <source>
        <dbReference type="EMBL" id="NMG22543.1"/>
    </source>
</evidence>
<evidence type="ECO:0000259" key="4">
    <source>
        <dbReference type="Pfam" id="PF19955"/>
    </source>
</evidence>
<evidence type="ECO:0000256" key="1">
    <source>
        <dbReference type="SAM" id="MobiDB-lite"/>
    </source>
</evidence>
<dbReference type="PANTHER" id="PTHR22674">
    <property type="entry name" value="NTPASE, KAP FAMILY P-LOOP DOMAIN-CONTAINING 1"/>
    <property type="match status" value="1"/>
</dbReference>
<dbReference type="RefSeq" id="WP_169157738.1">
    <property type="nucleotide sequence ID" value="NZ_CAWPJE010000276.1"/>
</dbReference>
<dbReference type="Proteomes" id="UP000718564">
    <property type="component" value="Unassembled WGS sequence"/>
</dbReference>
<feature type="region of interest" description="Disordered" evidence="1">
    <location>
        <begin position="451"/>
        <end position="490"/>
    </location>
</feature>
<accession>A0ABX1PDI2</accession>
<proteinExistence type="predicted"/>
<evidence type="ECO:0000256" key="2">
    <source>
        <dbReference type="SAM" id="Phobius"/>
    </source>
</evidence>
<comment type="caution">
    <text evidence="5">The sequence shown here is derived from an EMBL/GenBank/DDBJ whole genome shotgun (WGS) entry which is preliminary data.</text>
</comment>
<evidence type="ECO:0000313" key="6">
    <source>
        <dbReference type="Proteomes" id="UP000718564"/>
    </source>
</evidence>
<organism evidence="5 6">
    <name type="scientific">Brasilonema bromeliae SPC951</name>
    <dbReference type="NCBI Taxonomy" id="385972"/>
    <lineage>
        <taxon>Bacteria</taxon>
        <taxon>Bacillati</taxon>
        <taxon>Cyanobacteriota</taxon>
        <taxon>Cyanophyceae</taxon>
        <taxon>Nostocales</taxon>
        <taxon>Scytonemataceae</taxon>
        <taxon>Brasilonema</taxon>
        <taxon>Bromeliae group (in: Brasilonema)</taxon>
    </lineage>
</organism>
<dbReference type="PANTHER" id="PTHR22674:SF6">
    <property type="entry name" value="NTPASE KAP FAMILY P-LOOP DOMAIN-CONTAINING PROTEIN 1"/>
    <property type="match status" value="1"/>
</dbReference>
<feature type="region of interest" description="Disordered" evidence="1">
    <location>
        <begin position="180"/>
        <end position="204"/>
    </location>
</feature>
<reference evidence="5 6" key="1">
    <citation type="submission" date="2018-06" db="EMBL/GenBank/DDBJ databases">
        <title>Comparative genomics of Brasilonema spp. strains.</title>
        <authorList>
            <person name="Alvarenga D.O."/>
            <person name="Fiore M.F."/>
            <person name="Varani A.M."/>
        </authorList>
    </citation>
    <scope>NUCLEOTIDE SEQUENCE [LARGE SCALE GENOMIC DNA]</scope>
    <source>
        <strain evidence="5 6">SPC951</strain>
    </source>
</reference>
<dbReference type="InterPro" id="IPR052754">
    <property type="entry name" value="NTPase_KAP_P-loop"/>
</dbReference>
<evidence type="ECO:0008006" key="7">
    <source>
        <dbReference type="Google" id="ProtNLM"/>
    </source>
</evidence>
<feature type="compositionally biased region" description="Low complexity" evidence="1">
    <location>
        <begin position="452"/>
        <end position="471"/>
    </location>
</feature>
<keyword evidence="2" id="KW-0472">Membrane</keyword>
<gene>
    <name evidence="5" type="ORF">DP116_25080</name>
</gene>
<name>A0ABX1PDI2_9CYAN</name>
<dbReference type="InterPro" id="IPR011646">
    <property type="entry name" value="KAP_P-loop"/>
</dbReference>
<dbReference type="Gene3D" id="3.40.50.300">
    <property type="entry name" value="P-loop containing nucleotide triphosphate hydrolases"/>
    <property type="match status" value="1"/>
</dbReference>
<feature type="domain" description="KAP NTPase" evidence="3">
    <location>
        <begin position="136"/>
        <end position="529"/>
    </location>
</feature>
<feature type="compositionally biased region" description="Polar residues" evidence="1">
    <location>
        <begin position="472"/>
        <end position="486"/>
    </location>
</feature>